<name>A0A7X6HBW0_9MICC</name>
<dbReference type="InterPro" id="IPR011051">
    <property type="entry name" value="RmlC_Cupin_sf"/>
</dbReference>
<evidence type="ECO:0000313" key="3">
    <source>
        <dbReference type="Proteomes" id="UP000544090"/>
    </source>
</evidence>
<evidence type="ECO:0000313" key="2">
    <source>
        <dbReference type="EMBL" id="NKX54244.1"/>
    </source>
</evidence>
<protein>
    <submittedName>
        <fullName evidence="2">DUF861 domain-containing protein</fullName>
    </submittedName>
</protein>
<dbReference type="EMBL" id="JAAZSQ010000004">
    <property type="protein sequence ID" value="NKX54244.1"/>
    <property type="molecule type" value="Genomic_DNA"/>
</dbReference>
<reference evidence="2 3" key="1">
    <citation type="submission" date="2020-04" db="EMBL/GenBank/DDBJ databases">
        <title>Arthrobacter sp. nov.</title>
        <authorList>
            <person name="Liu S."/>
        </authorList>
    </citation>
    <scope>NUCLEOTIDE SEQUENCE [LARGE SCALE GENOMIC DNA]</scope>
    <source>
        <strain evidence="2 3">E918</strain>
    </source>
</reference>
<keyword evidence="3" id="KW-1185">Reference proteome</keyword>
<proteinExistence type="predicted"/>
<feature type="domain" description="(S)-ureidoglycine aminohydrolase cupin" evidence="1">
    <location>
        <begin position="67"/>
        <end position="115"/>
    </location>
</feature>
<dbReference type="InterPro" id="IPR008579">
    <property type="entry name" value="UGlyAH_Cupin_dom"/>
</dbReference>
<sequence>MSVIENTGSVVHIRAAEADGNWAPFEAGDRVVGAASRLTAAAPAAALASAGLWRHEAEPPVPYARPNSHEFVYLVEGRAVITASDGTSWTLEAGDMLHVPQGFTGTWETQEDVLKFSVAC</sequence>
<dbReference type="InterPro" id="IPR014710">
    <property type="entry name" value="RmlC-like_jellyroll"/>
</dbReference>
<gene>
    <name evidence="2" type="ORF">HGG74_06740</name>
</gene>
<dbReference type="AlphaFoldDB" id="A0A7X6HBW0"/>
<organism evidence="2 3">
    <name type="scientific">Arthrobacter mobilis</name>
    <dbReference type="NCBI Taxonomy" id="2724944"/>
    <lineage>
        <taxon>Bacteria</taxon>
        <taxon>Bacillati</taxon>
        <taxon>Actinomycetota</taxon>
        <taxon>Actinomycetes</taxon>
        <taxon>Micrococcales</taxon>
        <taxon>Micrococcaceae</taxon>
        <taxon>Arthrobacter</taxon>
    </lineage>
</organism>
<evidence type="ECO:0000259" key="1">
    <source>
        <dbReference type="Pfam" id="PF05899"/>
    </source>
</evidence>
<dbReference type="Pfam" id="PF05899">
    <property type="entry name" value="Cupin_3"/>
    <property type="match status" value="1"/>
</dbReference>
<dbReference type="Gene3D" id="2.60.120.10">
    <property type="entry name" value="Jelly Rolls"/>
    <property type="match status" value="1"/>
</dbReference>
<dbReference type="SUPFAM" id="SSF51182">
    <property type="entry name" value="RmlC-like cupins"/>
    <property type="match status" value="1"/>
</dbReference>
<comment type="caution">
    <text evidence="2">The sequence shown here is derived from an EMBL/GenBank/DDBJ whole genome shotgun (WGS) entry which is preliminary data.</text>
</comment>
<dbReference type="Proteomes" id="UP000544090">
    <property type="component" value="Unassembled WGS sequence"/>
</dbReference>
<accession>A0A7X6HBW0</accession>
<dbReference type="RefSeq" id="WP_168485585.1">
    <property type="nucleotide sequence ID" value="NZ_JAAZSQ010000004.1"/>
</dbReference>